<dbReference type="EMBL" id="HACA01014142">
    <property type="protein sequence ID" value="CDW31503.1"/>
    <property type="molecule type" value="Transcribed_RNA"/>
</dbReference>
<proteinExistence type="predicted"/>
<accession>A0A0K2TZT1</accession>
<name>A0A0K2TZT1_LEPSM</name>
<protein>
    <submittedName>
        <fullName evidence="1">Uncharacterized protein</fullName>
    </submittedName>
</protein>
<reference evidence="1" key="1">
    <citation type="submission" date="2014-05" db="EMBL/GenBank/DDBJ databases">
        <authorList>
            <person name="Chronopoulou M."/>
        </authorList>
    </citation>
    <scope>NUCLEOTIDE SEQUENCE</scope>
    <source>
        <tissue evidence="1">Whole organism</tissue>
    </source>
</reference>
<dbReference type="AlphaFoldDB" id="A0A0K2TZT1"/>
<evidence type="ECO:0000313" key="1">
    <source>
        <dbReference type="EMBL" id="CDW31503.1"/>
    </source>
</evidence>
<sequence length="49" mass="5746">MNDLSMKENEIHRLRNIETRSLEQNIKRGSEDVLLGYPNGQIYTLRENG</sequence>
<organism evidence="1">
    <name type="scientific">Lepeophtheirus salmonis</name>
    <name type="common">Salmon louse</name>
    <name type="synonym">Caligus salmonis</name>
    <dbReference type="NCBI Taxonomy" id="72036"/>
    <lineage>
        <taxon>Eukaryota</taxon>
        <taxon>Metazoa</taxon>
        <taxon>Ecdysozoa</taxon>
        <taxon>Arthropoda</taxon>
        <taxon>Crustacea</taxon>
        <taxon>Multicrustacea</taxon>
        <taxon>Hexanauplia</taxon>
        <taxon>Copepoda</taxon>
        <taxon>Siphonostomatoida</taxon>
        <taxon>Caligidae</taxon>
        <taxon>Lepeophtheirus</taxon>
    </lineage>
</organism>